<evidence type="ECO:0000313" key="1">
    <source>
        <dbReference type="EMBL" id="MBE9189174.1"/>
    </source>
</evidence>
<dbReference type="RefSeq" id="WP_228054499.1">
    <property type="nucleotide sequence ID" value="NZ_CAWPMZ010000072.1"/>
</dbReference>
<proteinExistence type="predicted"/>
<comment type="caution">
    <text evidence="1">The sequence shown here is derived from an EMBL/GenBank/DDBJ whole genome shotgun (WGS) entry which is preliminary data.</text>
</comment>
<protein>
    <recommendedName>
        <fullName evidence="3">MarR family transcriptional regulator</fullName>
    </recommendedName>
</protein>
<accession>A0ABR9ULP6</accession>
<name>A0ABR9ULP6_9CHRO</name>
<dbReference type="Proteomes" id="UP000651156">
    <property type="component" value="Unassembled WGS sequence"/>
</dbReference>
<reference evidence="1 2" key="1">
    <citation type="submission" date="2020-10" db="EMBL/GenBank/DDBJ databases">
        <authorList>
            <person name="Castelo-Branco R."/>
            <person name="Eusebio N."/>
            <person name="Adriana R."/>
            <person name="Vieira A."/>
            <person name="Brugerolle De Fraissinette N."/>
            <person name="Rezende De Castro R."/>
            <person name="Schneider M.P."/>
            <person name="Vasconcelos V."/>
            <person name="Leao P.N."/>
        </authorList>
    </citation>
    <scope>NUCLEOTIDE SEQUENCE [LARGE SCALE GENOMIC DNA]</scope>
    <source>
        <strain evidence="1 2">LEGE 06123</strain>
    </source>
</reference>
<organism evidence="1 2">
    <name type="scientific">Gloeocapsopsis crepidinum LEGE 06123</name>
    <dbReference type="NCBI Taxonomy" id="588587"/>
    <lineage>
        <taxon>Bacteria</taxon>
        <taxon>Bacillati</taxon>
        <taxon>Cyanobacteriota</taxon>
        <taxon>Cyanophyceae</taxon>
        <taxon>Oscillatoriophycideae</taxon>
        <taxon>Chroococcales</taxon>
        <taxon>Chroococcaceae</taxon>
        <taxon>Gloeocapsopsis</taxon>
    </lineage>
</organism>
<dbReference type="EMBL" id="JADEWN010000003">
    <property type="protein sequence ID" value="MBE9189174.1"/>
    <property type="molecule type" value="Genomic_DNA"/>
</dbReference>
<evidence type="ECO:0000313" key="2">
    <source>
        <dbReference type="Proteomes" id="UP000651156"/>
    </source>
</evidence>
<gene>
    <name evidence="1" type="ORF">IQ230_02085</name>
</gene>
<sequence length="46" mass="5162">MSNTAEETTVSIALQLLRLLYRIGDRRHDLLLSCNQSPSTIFGTLL</sequence>
<keyword evidence="2" id="KW-1185">Reference proteome</keyword>
<evidence type="ECO:0008006" key="3">
    <source>
        <dbReference type="Google" id="ProtNLM"/>
    </source>
</evidence>